<dbReference type="eggNOG" id="ENOG5032ZSJ">
    <property type="taxonomic scope" value="Bacteria"/>
</dbReference>
<proteinExistence type="predicted"/>
<reference evidence="1 2" key="1">
    <citation type="submission" date="2013-12" db="EMBL/GenBank/DDBJ databases">
        <authorList>
            <consortium name="DOE Joint Genome Institute"/>
            <person name="Smidt H."/>
            <person name="Huntemann M."/>
            <person name="Han J."/>
            <person name="Chen A."/>
            <person name="Kyrpides N."/>
            <person name="Mavromatis K."/>
            <person name="Markowitz V."/>
            <person name="Palaniappan K."/>
            <person name="Ivanova N."/>
            <person name="Schaumberg A."/>
            <person name="Pati A."/>
            <person name="Liolios K."/>
            <person name="Nordberg H.P."/>
            <person name="Cantor M.N."/>
            <person name="Hua S.X."/>
            <person name="Woyke T."/>
        </authorList>
    </citation>
    <scope>NUCLEOTIDE SEQUENCE [LARGE SCALE GENOMIC DNA]</scope>
    <source>
        <strain evidence="2">DSM 15288</strain>
    </source>
</reference>
<name>W0EEM8_9FIRM</name>
<evidence type="ECO:0000313" key="1">
    <source>
        <dbReference type="EMBL" id="AHF07978.1"/>
    </source>
</evidence>
<sequence length="75" mass="8360">MWTCPICGSREIGKISRERYFCGDCCNEWTVDKGEIAIYQIASDGSAVRLRSRGMGRGAAMSTKMSSRYPTRNVS</sequence>
<protein>
    <submittedName>
        <fullName evidence="1">Uncharacterized protein</fullName>
    </submittedName>
</protein>
<organism evidence="1 2">
    <name type="scientific">Desulfitobacterium metallireducens DSM 15288</name>
    <dbReference type="NCBI Taxonomy" id="871968"/>
    <lineage>
        <taxon>Bacteria</taxon>
        <taxon>Bacillati</taxon>
        <taxon>Bacillota</taxon>
        <taxon>Clostridia</taxon>
        <taxon>Eubacteriales</taxon>
        <taxon>Desulfitobacteriaceae</taxon>
        <taxon>Desulfitobacterium</taxon>
    </lineage>
</organism>
<dbReference type="OrthoDB" id="1798711at2"/>
<evidence type="ECO:0000313" key="2">
    <source>
        <dbReference type="Proteomes" id="UP000010847"/>
    </source>
</evidence>
<dbReference type="Proteomes" id="UP000010847">
    <property type="component" value="Chromosome"/>
</dbReference>
<dbReference type="KEGG" id="dmt:DESME_13790"/>
<gene>
    <name evidence="1" type="ORF">DESME_13790</name>
</gene>
<dbReference type="AlphaFoldDB" id="W0EEM8"/>
<dbReference type="EMBL" id="CP007032">
    <property type="protein sequence ID" value="AHF07978.1"/>
    <property type="molecule type" value="Genomic_DNA"/>
</dbReference>
<accession>W0EEM8</accession>
<dbReference type="STRING" id="871968.DESME_13790"/>
<dbReference type="HOGENOM" id="CLU_198029_1_0_9"/>
<keyword evidence="2" id="KW-1185">Reference proteome</keyword>